<keyword evidence="2" id="KW-1185">Reference proteome</keyword>
<gene>
    <name evidence="1" type="ORF">STAS_15807</name>
</gene>
<dbReference type="AlphaFoldDB" id="A0A5A7Q493"/>
<sequence>MAVESDRVSENQLGHSEEEMVRLGIRVYLVSRKQVDEIGKKEPEGIDHLFIHCPEVIRCWKLLGIHWELSHSSHANIQTWWEEVCTSSRYHLMQDRITLSVCLLWRIWKSRNNMQFNQIKFEAVEVKLQQSSTANSELIQILHRLLKRIFQGIRGIVGTGGVASDREGILNLWQKCWDNMNHDTTASLLAKVGKKVICFMDSHKLAVEIAEALGVRPFAFAMLEELSQLVSRFDDCIFLASSCSSFPSYDLALMALEGEQ</sequence>
<dbReference type="EMBL" id="BKCP01005594">
    <property type="protein sequence ID" value="GER39207.1"/>
    <property type="molecule type" value="Genomic_DNA"/>
</dbReference>
<dbReference type="OrthoDB" id="1733298at2759"/>
<evidence type="ECO:0000313" key="1">
    <source>
        <dbReference type="EMBL" id="GER39207.1"/>
    </source>
</evidence>
<evidence type="ECO:0000313" key="2">
    <source>
        <dbReference type="Proteomes" id="UP000325081"/>
    </source>
</evidence>
<protein>
    <submittedName>
        <fullName evidence="1">Ribonuclease H-like superfamily protein</fullName>
    </submittedName>
</protein>
<reference evidence="2" key="1">
    <citation type="journal article" date="2019" name="Curr. Biol.">
        <title>Genome Sequence of Striga asiatica Provides Insight into the Evolution of Plant Parasitism.</title>
        <authorList>
            <person name="Yoshida S."/>
            <person name="Kim S."/>
            <person name="Wafula E.K."/>
            <person name="Tanskanen J."/>
            <person name="Kim Y.M."/>
            <person name="Honaas L."/>
            <person name="Yang Z."/>
            <person name="Spallek T."/>
            <person name="Conn C.E."/>
            <person name="Ichihashi Y."/>
            <person name="Cheong K."/>
            <person name="Cui S."/>
            <person name="Der J.P."/>
            <person name="Gundlach H."/>
            <person name="Jiao Y."/>
            <person name="Hori C."/>
            <person name="Ishida J.K."/>
            <person name="Kasahara H."/>
            <person name="Kiba T."/>
            <person name="Kim M.S."/>
            <person name="Koo N."/>
            <person name="Laohavisit A."/>
            <person name="Lee Y.H."/>
            <person name="Lumba S."/>
            <person name="McCourt P."/>
            <person name="Mortimer J.C."/>
            <person name="Mutuku J.M."/>
            <person name="Nomura T."/>
            <person name="Sasaki-Sekimoto Y."/>
            <person name="Seto Y."/>
            <person name="Wang Y."/>
            <person name="Wakatake T."/>
            <person name="Sakakibara H."/>
            <person name="Demura T."/>
            <person name="Yamaguchi S."/>
            <person name="Yoneyama K."/>
            <person name="Manabe R.I."/>
            <person name="Nelson D.C."/>
            <person name="Schulman A.H."/>
            <person name="Timko M.P."/>
            <person name="dePamphilis C.W."/>
            <person name="Choi D."/>
            <person name="Shirasu K."/>
        </authorList>
    </citation>
    <scope>NUCLEOTIDE SEQUENCE [LARGE SCALE GENOMIC DNA]</scope>
    <source>
        <strain evidence="2">cv. UVA1</strain>
    </source>
</reference>
<name>A0A5A7Q493_STRAF</name>
<comment type="caution">
    <text evidence="1">The sequence shown here is derived from an EMBL/GenBank/DDBJ whole genome shotgun (WGS) entry which is preliminary data.</text>
</comment>
<proteinExistence type="predicted"/>
<organism evidence="1 2">
    <name type="scientific">Striga asiatica</name>
    <name type="common">Asiatic witchweed</name>
    <name type="synonym">Buchnera asiatica</name>
    <dbReference type="NCBI Taxonomy" id="4170"/>
    <lineage>
        <taxon>Eukaryota</taxon>
        <taxon>Viridiplantae</taxon>
        <taxon>Streptophyta</taxon>
        <taxon>Embryophyta</taxon>
        <taxon>Tracheophyta</taxon>
        <taxon>Spermatophyta</taxon>
        <taxon>Magnoliopsida</taxon>
        <taxon>eudicotyledons</taxon>
        <taxon>Gunneridae</taxon>
        <taxon>Pentapetalae</taxon>
        <taxon>asterids</taxon>
        <taxon>lamiids</taxon>
        <taxon>Lamiales</taxon>
        <taxon>Orobanchaceae</taxon>
        <taxon>Buchnereae</taxon>
        <taxon>Striga</taxon>
    </lineage>
</organism>
<dbReference type="Proteomes" id="UP000325081">
    <property type="component" value="Unassembled WGS sequence"/>
</dbReference>
<accession>A0A5A7Q493</accession>